<dbReference type="HOGENOM" id="CLU_059493_0_0_1"/>
<dbReference type="SUPFAM" id="SSF56784">
    <property type="entry name" value="HAD-like"/>
    <property type="match status" value="1"/>
</dbReference>
<dbReference type="Gene3D" id="3.40.50.1000">
    <property type="entry name" value="HAD superfamily/HAD-like"/>
    <property type="match status" value="1"/>
</dbReference>
<dbReference type="InterPro" id="IPR052791">
    <property type="entry name" value="SSM1_domain"/>
</dbReference>
<evidence type="ECO:0000313" key="2">
    <source>
        <dbReference type="Proteomes" id="UP000053029"/>
    </source>
</evidence>
<reference evidence="1 2" key="1">
    <citation type="submission" date="2015-01" db="EMBL/GenBank/DDBJ databases">
        <title>The Genome Sequence of Fonsecaea pedrosoi CBS 271.37.</title>
        <authorList>
            <consortium name="The Broad Institute Genomics Platform"/>
            <person name="Cuomo C."/>
            <person name="de Hoog S."/>
            <person name="Gorbushina A."/>
            <person name="Stielow B."/>
            <person name="Teixiera M."/>
            <person name="Abouelleil A."/>
            <person name="Chapman S.B."/>
            <person name="Priest M."/>
            <person name="Young S.K."/>
            <person name="Wortman J."/>
            <person name="Nusbaum C."/>
            <person name="Birren B."/>
        </authorList>
    </citation>
    <scope>NUCLEOTIDE SEQUENCE [LARGE SCALE GENOMIC DNA]</scope>
    <source>
        <strain evidence="1 2">CBS 271.37</strain>
    </source>
</reference>
<dbReference type="GO" id="GO:0008252">
    <property type="term" value="F:nucleotidase activity"/>
    <property type="evidence" value="ECO:0007669"/>
    <property type="project" value="TreeGrafter"/>
</dbReference>
<gene>
    <name evidence="1" type="ORF">Z517_09724</name>
</gene>
<name>A0A0D2G988_9EURO</name>
<dbReference type="InterPro" id="IPR023214">
    <property type="entry name" value="HAD_sf"/>
</dbReference>
<dbReference type="InterPro" id="IPR036412">
    <property type="entry name" value="HAD-like_sf"/>
</dbReference>
<evidence type="ECO:0000313" key="1">
    <source>
        <dbReference type="EMBL" id="KIW77278.1"/>
    </source>
</evidence>
<organism evidence="1 2">
    <name type="scientific">Fonsecaea pedrosoi CBS 271.37</name>
    <dbReference type="NCBI Taxonomy" id="1442368"/>
    <lineage>
        <taxon>Eukaryota</taxon>
        <taxon>Fungi</taxon>
        <taxon>Dikarya</taxon>
        <taxon>Ascomycota</taxon>
        <taxon>Pezizomycotina</taxon>
        <taxon>Eurotiomycetes</taxon>
        <taxon>Chaetothyriomycetidae</taxon>
        <taxon>Chaetothyriales</taxon>
        <taxon>Herpotrichiellaceae</taxon>
        <taxon>Fonsecaea</taxon>
    </lineage>
</organism>
<dbReference type="PANTHER" id="PTHR47438:SF1">
    <property type="entry name" value="PHOSPHATE METABOLISM PROTEIN 8-RELATED"/>
    <property type="match status" value="1"/>
</dbReference>
<dbReference type="SFLD" id="SFLDS00003">
    <property type="entry name" value="Haloacid_Dehalogenase"/>
    <property type="match status" value="1"/>
</dbReference>
<dbReference type="EMBL" id="KN846974">
    <property type="protein sequence ID" value="KIW77278.1"/>
    <property type="molecule type" value="Genomic_DNA"/>
</dbReference>
<dbReference type="VEuPathDB" id="FungiDB:Z517_09724"/>
<dbReference type="RefSeq" id="XP_013281086.1">
    <property type="nucleotide sequence ID" value="XM_013425632.1"/>
</dbReference>
<dbReference type="OrthoDB" id="1065058at2759"/>
<accession>A0A0D2G988</accession>
<dbReference type="SFLD" id="SFLDG01129">
    <property type="entry name" value="C1.5:_HAD__Beta-PGM__Phosphata"/>
    <property type="match status" value="1"/>
</dbReference>
<dbReference type="PANTHER" id="PTHR47438">
    <property type="entry name" value="PHOSPHATE METABOLISM PROTEIN 8-RELATED"/>
    <property type="match status" value="1"/>
</dbReference>
<dbReference type="InterPro" id="IPR010237">
    <property type="entry name" value="Pyr-5-nucltdase"/>
</dbReference>
<protein>
    <submittedName>
        <fullName evidence="1">Unplaced genomic scaffold supercont1.6, whole genome shotgun sequence</fullName>
    </submittedName>
</protein>
<dbReference type="Gene3D" id="1.10.150.450">
    <property type="match status" value="1"/>
</dbReference>
<dbReference type="STRING" id="1442368.A0A0D2G988"/>
<dbReference type="AlphaFoldDB" id="A0A0D2G988"/>
<proteinExistence type="predicted"/>
<keyword evidence="2" id="KW-1185">Reference proteome</keyword>
<dbReference type="SFLD" id="SFLDG01132">
    <property type="entry name" value="C1.5.3:_5'-Nucleotidase_Like"/>
    <property type="match status" value="1"/>
</dbReference>
<dbReference type="Pfam" id="PF00702">
    <property type="entry name" value="Hydrolase"/>
    <property type="match status" value="1"/>
</dbReference>
<dbReference type="Proteomes" id="UP000053029">
    <property type="component" value="Unassembled WGS sequence"/>
</dbReference>
<sequence>MGSVQNETATATATADKRAIFFFDIDNCLYPKSRKVHDHMALLINKYFVTHLDMSAEEATYLHHKYYKDYGLAIEGLSRFHKIDPLDFNREVDDALPLDELLSPHPETRAMLESFDKSKVKLWLFTNAHITHGTRVVKLLGIDDLFEGITYCDYSQQPLVPKPLPEMFTKAEREAGATPETPIYYVDDSYLNCRAAYERGWTNTVHLVEPGVPDPPEKASKYQISDLSQLLDLFPELLKTSNGSV</sequence>
<dbReference type="NCBIfam" id="TIGR01993">
    <property type="entry name" value="Pyr-5-nucltdase"/>
    <property type="match status" value="1"/>
</dbReference>
<dbReference type="GO" id="GO:0009166">
    <property type="term" value="P:nucleotide catabolic process"/>
    <property type="evidence" value="ECO:0007669"/>
    <property type="project" value="TreeGrafter"/>
</dbReference>
<dbReference type="GO" id="GO:0006206">
    <property type="term" value="P:pyrimidine nucleobase metabolic process"/>
    <property type="evidence" value="ECO:0007669"/>
    <property type="project" value="TreeGrafter"/>
</dbReference>
<dbReference type="GeneID" id="25309214"/>